<keyword evidence="3 7" id="KW-0812">Transmembrane</keyword>
<dbReference type="GO" id="GO:0016020">
    <property type="term" value="C:membrane"/>
    <property type="evidence" value="ECO:0007669"/>
    <property type="project" value="UniProtKB-SubCell"/>
</dbReference>
<feature type="compositionally biased region" description="Pro residues" evidence="6">
    <location>
        <begin position="42"/>
        <end position="62"/>
    </location>
</feature>
<proteinExistence type="predicted"/>
<keyword evidence="4 7" id="KW-1133">Transmembrane helix</keyword>
<dbReference type="PANTHER" id="PTHR43791:SF86">
    <property type="entry name" value="MAJOR FACILITATOR SUPERFAMILY (MFS) PROFILE DOMAIN-CONTAINING PROTEIN"/>
    <property type="match status" value="1"/>
</dbReference>
<feature type="transmembrane region" description="Helical" evidence="7">
    <location>
        <begin position="393"/>
        <end position="413"/>
    </location>
</feature>
<dbReference type="Pfam" id="PF07690">
    <property type="entry name" value="MFS_1"/>
    <property type="match status" value="1"/>
</dbReference>
<feature type="transmembrane region" description="Helical" evidence="7">
    <location>
        <begin position="419"/>
        <end position="441"/>
    </location>
</feature>
<comment type="subcellular location">
    <subcellularLocation>
        <location evidence="1">Membrane</location>
        <topology evidence="1">Multi-pass membrane protein</topology>
    </subcellularLocation>
</comment>
<feature type="transmembrane region" description="Helical" evidence="7">
    <location>
        <begin position="129"/>
        <end position="151"/>
    </location>
</feature>
<feature type="transmembrane region" description="Helical" evidence="7">
    <location>
        <begin position="158"/>
        <end position="177"/>
    </location>
</feature>
<evidence type="ECO:0000313" key="8">
    <source>
        <dbReference type="EMBL" id="KAF9493294.1"/>
    </source>
</evidence>
<evidence type="ECO:0000256" key="5">
    <source>
        <dbReference type="ARBA" id="ARBA00023136"/>
    </source>
</evidence>
<evidence type="ECO:0000256" key="7">
    <source>
        <dbReference type="SAM" id="Phobius"/>
    </source>
</evidence>
<evidence type="ECO:0000256" key="4">
    <source>
        <dbReference type="ARBA" id="ARBA00022989"/>
    </source>
</evidence>
<feature type="transmembrane region" description="Helical" evidence="7">
    <location>
        <begin position="215"/>
        <end position="238"/>
    </location>
</feature>
<dbReference type="GO" id="GO:0022857">
    <property type="term" value="F:transmembrane transporter activity"/>
    <property type="evidence" value="ECO:0007669"/>
    <property type="project" value="InterPro"/>
</dbReference>
<gene>
    <name evidence="8" type="ORF">BDN71DRAFT_1395259</name>
</gene>
<name>A0A9P5ZSS1_PLEER</name>
<feature type="transmembrane region" description="Helical" evidence="7">
    <location>
        <begin position="250"/>
        <end position="270"/>
    </location>
</feature>
<feature type="transmembrane region" description="Helical" evidence="7">
    <location>
        <begin position="501"/>
        <end position="520"/>
    </location>
</feature>
<feature type="transmembrane region" description="Helical" evidence="7">
    <location>
        <begin position="462"/>
        <end position="481"/>
    </location>
</feature>
<dbReference type="Proteomes" id="UP000807025">
    <property type="component" value="Unassembled WGS sequence"/>
</dbReference>
<sequence length="560" mass="62505">MKETYGDGGVHGAPKKVSPLRKKSPIGRASLDASKERASLPGAPPTHPLLPPPPPPPPPPPQSFSSDPYFAPDIIYDSSEELAVIRVLDTRLLPWILISIFVLSMDRTNHSNAISDNLPQDLGFDIDTVNVGAAVHSTLFFVFCLVGAVAAKVVGPARFIPILMFTWGMITVAHAFIRNRRDYLAGIAITEAGVIPSILVYFGRFYKGNEFATRLAYLWSAQMIGSAVSGLSASGLLHLRGIFKMEGWRWLFLTDGVITIFLAIFTWFYLPRHAAHTTGGIRGKKPWFTDRQVQVSVTRVVRDDIAKRRLDKPVTWADARDTFSDPKIWIHVLNTTIGLTPMTPLHTYFPLTIKNFHFNVFAANALTAPPHFLQAISTILLIRHSDRVRERGFHGAIGTGWQLVGWFLLLFLPSGTPRIVKYFAAVIVASYPAVHPLNVAWMAENAGFRVHNRIYVSTCRSIGKRVIATGAMSGFSAIHGTWGSQIYRADDAPDFRRGNSINVAFATTALCMWLVQKYYYQYLNRRHANRYADLAPEEREREELLEEAKGNSSVLFRFVS</sequence>
<feature type="region of interest" description="Disordered" evidence="6">
    <location>
        <begin position="1"/>
        <end position="64"/>
    </location>
</feature>
<dbReference type="AlphaFoldDB" id="A0A9P5ZSS1"/>
<dbReference type="InterPro" id="IPR011701">
    <property type="entry name" value="MFS"/>
</dbReference>
<dbReference type="SUPFAM" id="SSF103473">
    <property type="entry name" value="MFS general substrate transporter"/>
    <property type="match status" value="1"/>
</dbReference>
<protein>
    <submittedName>
        <fullName evidence="8">MFS general substrate transporter</fullName>
    </submittedName>
</protein>
<organism evidence="8 9">
    <name type="scientific">Pleurotus eryngii</name>
    <name type="common">Boletus of the steppes</name>
    <dbReference type="NCBI Taxonomy" id="5323"/>
    <lineage>
        <taxon>Eukaryota</taxon>
        <taxon>Fungi</taxon>
        <taxon>Dikarya</taxon>
        <taxon>Basidiomycota</taxon>
        <taxon>Agaricomycotina</taxon>
        <taxon>Agaricomycetes</taxon>
        <taxon>Agaricomycetidae</taxon>
        <taxon>Agaricales</taxon>
        <taxon>Pleurotineae</taxon>
        <taxon>Pleurotaceae</taxon>
        <taxon>Pleurotus</taxon>
    </lineage>
</organism>
<comment type="caution">
    <text evidence="8">The sequence shown here is derived from an EMBL/GenBank/DDBJ whole genome shotgun (WGS) entry which is preliminary data.</text>
</comment>
<dbReference type="OrthoDB" id="2985014at2759"/>
<reference evidence="8" key="1">
    <citation type="submission" date="2020-11" db="EMBL/GenBank/DDBJ databases">
        <authorList>
            <consortium name="DOE Joint Genome Institute"/>
            <person name="Ahrendt S."/>
            <person name="Riley R."/>
            <person name="Andreopoulos W."/>
            <person name="Labutti K."/>
            <person name="Pangilinan J."/>
            <person name="Ruiz-Duenas F.J."/>
            <person name="Barrasa J.M."/>
            <person name="Sanchez-Garcia M."/>
            <person name="Camarero S."/>
            <person name="Miyauchi S."/>
            <person name="Serrano A."/>
            <person name="Linde D."/>
            <person name="Babiker R."/>
            <person name="Drula E."/>
            <person name="Ayuso-Fernandez I."/>
            <person name="Pacheco R."/>
            <person name="Padilla G."/>
            <person name="Ferreira P."/>
            <person name="Barriuso J."/>
            <person name="Kellner H."/>
            <person name="Castanera R."/>
            <person name="Alfaro M."/>
            <person name="Ramirez L."/>
            <person name="Pisabarro A.G."/>
            <person name="Kuo A."/>
            <person name="Tritt A."/>
            <person name="Lipzen A."/>
            <person name="He G."/>
            <person name="Yan M."/>
            <person name="Ng V."/>
            <person name="Cullen D."/>
            <person name="Martin F."/>
            <person name="Rosso M.-N."/>
            <person name="Henrissat B."/>
            <person name="Hibbett D."/>
            <person name="Martinez A.T."/>
            <person name="Grigoriev I.V."/>
        </authorList>
    </citation>
    <scope>NUCLEOTIDE SEQUENCE</scope>
    <source>
        <strain evidence="8">ATCC 90797</strain>
    </source>
</reference>
<feature type="transmembrane region" description="Helical" evidence="7">
    <location>
        <begin position="183"/>
        <end position="203"/>
    </location>
</feature>
<dbReference type="Gene3D" id="1.20.1250.20">
    <property type="entry name" value="MFS general substrate transporter like domains"/>
    <property type="match status" value="2"/>
</dbReference>
<keyword evidence="2" id="KW-0813">Transport</keyword>
<evidence type="ECO:0000313" key="9">
    <source>
        <dbReference type="Proteomes" id="UP000807025"/>
    </source>
</evidence>
<evidence type="ECO:0000256" key="3">
    <source>
        <dbReference type="ARBA" id="ARBA00022692"/>
    </source>
</evidence>
<evidence type="ECO:0000256" key="1">
    <source>
        <dbReference type="ARBA" id="ARBA00004141"/>
    </source>
</evidence>
<feature type="compositionally biased region" description="Gly residues" evidence="6">
    <location>
        <begin position="1"/>
        <end position="11"/>
    </location>
</feature>
<dbReference type="PANTHER" id="PTHR43791">
    <property type="entry name" value="PERMEASE-RELATED"/>
    <property type="match status" value="1"/>
</dbReference>
<dbReference type="EMBL" id="MU154587">
    <property type="protein sequence ID" value="KAF9493294.1"/>
    <property type="molecule type" value="Genomic_DNA"/>
</dbReference>
<accession>A0A9P5ZSS1</accession>
<dbReference type="SUPFAM" id="SSF101447">
    <property type="entry name" value="Formin homology 2 domain (FH2 domain)"/>
    <property type="match status" value="1"/>
</dbReference>
<evidence type="ECO:0000256" key="6">
    <source>
        <dbReference type="SAM" id="MobiDB-lite"/>
    </source>
</evidence>
<dbReference type="InterPro" id="IPR036259">
    <property type="entry name" value="MFS_trans_sf"/>
</dbReference>
<keyword evidence="9" id="KW-1185">Reference proteome</keyword>
<evidence type="ECO:0000256" key="2">
    <source>
        <dbReference type="ARBA" id="ARBA00022448"/>
    </source>
</evidence>
<keyword evidence="5 7" id="KW-0472">Membrane</keyword>